<feature type="transmembrane region" description="Helical" evidence="6">
    <location>
        <begin position="398"/>
        <end position="426"/>
    </location>
</feature>
<feature type="transmembrane region" description="Helical" evidence="6">
    <location>
        <begin position="751"/>
        <end position="770"/>
    </location>
</feature>
<feature type="transmembrane region" description="Helical" evidence="6">
    <location>
        <begin position="447"/>
        <end position="469"/>
    </location>
</feature>
<dbReference type="InterPro" id="IPR003838">
    <property type="entry name" value="ABC3_permease_C"/>
</dbReference>
<comment type="caution">
    <text evidence="9">The sequence shown here is derived from an EMBL/GenBank/DDBJ whole genome shotgun (WGS) entry which is preliminary data.</text>
</comment>
<comment type="subcellular location">
    <subcellularLocation>
        <location evidence="1">Cell membrane</location>
        <topology evidence="1">Multi-pass membrane protein</topology>
    </subcellularLocation>
</comment>
<protein>
    <submittedName>
        <fullName evidence="9">ABC transporter permease</fullName>
    </submittedName>
</protein>
<dbReference type="Pfam" id="PF02687">
    <property type="entry name" value="FtsX"/>
    <property type="match status" value="2"/>
</dbReference>
<organism evidence="9 10">
    <name type="scientific">Pedobacter albus</name>
    <dbReference type="NCBI Taxonomy" id="3113905"/>
    <lineage>
        <taxon>Bacteria</taxon>
        <taxon>Pseudomonadati</taxon>
        <taxon>Bacteroidota</taxon>
        <taxon>Sphingobacteriia</taxon>
        <taxon>Sphingobacteriales</taxon>
        <taxon>Sphingobacteriaceae</taxon>
        <taxon>Pedobacter</taxon>
    </lineage>
</organism>
<feature type="transmembrane region" description="Helical" evidence="6">
    <location>
        <begin position="305"/>
        <end position="326"/>
    </location>
</feature>
<reference evidence="9 10" key="1">
    <citation type="submission" date="2024-01" db="EMBL/GenBank/DDBJ databases">
        <title>Pedobacter sp. nov., isolated from fresh soil.</title>
        <authorList>
            <person name="Le N.T.T."/>
        </authorList>
    </citation>
    <scope>NUCLEOTIDE SEQUENCE [LARGE SCALE GENOMIC DNA]</scope>
    <source>
        <strain evidence="9 10">KR3-3</strain>
    </source>
</reference>
<name>A0ABU7I5R3_9SPHI</name>
<dbReference type="PANTHER" id="PTHR30572:SF18">
    <property type="entry name" value="ABC-TYPE MACROLIDE FAMILY EXPORT SYSTEM PERMEASE COMPONENT 2"/>
    <property type="match status" value="1"/>
</dbReference>
<feature type="transmembrane region" description="Helical" evidence="6">
    <location>
        <begin position="785"/>
        <end position="805"/>
    </location>
</feature>
<dbReference type="InterPro" id="IPR025857">
    <property type="entry name" value="MacB_PCD"/>
</dbReference>
<proteinExistence type="predicted"/>
<evidence type="ECO:0000313" key="10">
    <source>
        <dbReference type="Proteomes" id="UP001336835"/>
    </source>
</evidence>
<feature type="domain" description="MacB-like periplasmic core" evidence="8">
    <location>
        <begin position="20"/>
        <end position="242"/>
    </location>
</feature>
<evidence type="ECO:0000256" key="3">
    <source>
        <dbReference type="ARBA" id="ARBA00022692"/>
    </source>
</evidence>
<evidence type="ECO:0000259" key="8">
    <source>
        <dbReference type="Pfam" id="PF12704"/>
    </source>
</evidence>
<evidence type="ECO:0000256" key="1">
    <source>
        <dbReference type="ARBA" id="ARBA00004651"/>
    </source>
</evidence>
<sequence>MFKLNFKIALRNLWKNKAYTAINIFGLAAGLAGFVIILLYIAKETSYDKWDPALKRTYIVAADFTKNGAENKGTKIKGLLAKVIREQISEAEVVSMGNMTGRFDIKFEREGKTINELLPSASIDSSFFSLYPLKAIHGRMEDVYTDKDAIAISATAAQKLFGTADPINQVVVQNRGVNFPPGKLVVKAVWDDRRQASVFGLDLLYQEDFKQYGNQLLSTPFTTLFRLKENVDQQQALKKINDAYIVELGKYIAQNSDANYKPSQQEALKILKDKEGITSIKLITEPIASLNLSNFYSTNAKQTTIYILFALASFLIIISCINYTNLALVMAQARAKEVGVKKVLGAFRWSLIKQFFTETAIQCSIAFLLALIFAELLLPQVNRLLADNLELFKSFDVWLILGQALLILMVIMLLAGAYPAFILAGFRPVKVLKGNFSTATHIGNLRRVLVVVQFTIAIALVISFGVIFAQLNFIKQKDLGLKSDQLLSFRIAKYTNRVLPPAHFESIKNRLLAIKGVEDVTRSTEQPINDSGFEDNVSYNNTKISAESRYVDPNYLTVLGAKLAQGRNFSYQLLGTDSLQSIIVNETAFRKLGLDKINAQVAIEGDDEAKKFNVVGVVKDIQVYGFDQPIMPTIYLVSDYALHWRTNVIVRLSTRDLAQTTSAITELWKEIEPGAEIKPVFVDEVFAKMNHSYEVSEKIIFFFGMVTFLISVFGLIGFAAYTAKIRLKEIAVRRILGASTTSLLQLLNKDFVKLVLIASVLADVLAYIYMKKWFAGFAYRIDMPYLVFILVNAAIVLLTVLTVSIQSLKAVKSKPVDALKYE</sequence>
<feature type="domain" description="MacB-like periplasmic core" evidence="8">
    <location>
        <begin position="455"/>
        <end position="666"/>
    </location>
</feature>
<dbReference type="EMBL" id="JAZDQT010000001">
    <property type="protein sequence ID" value="MEE1944810.1"/>
    <property type="molecule type" value="Genomic_DNA"/>
</dbReference>
<evidence type="ECO:0000256" key="4">
    <source>
        <dbReference type="ARBA" id="ARBA00022989"/>
    </source>
</evidence>
<keyword evidence="3 6" id="KW-0812">Transmembrane</keyword>
<evidence type="ECO:0000256" key="2">
    <source>
        <dbReference type="ARBA" id="ARBA00022475"/>
    </source>
</evidence>
<dbReference type="RefSeq" id="WP_330107170.1">
    <property type="nucleotide sequence ID" value="NZ_JAZDQT010000001.1"/>
</dbReference>
<keyword evidence="10" id="KW-1185">Reference proteome</keyword>
<feature type="domain" description="ABC3 transporter permease C-terminal" evidence="7">
    <location>
        <begin position="310"/>
        <end position="423"/>
    </location>
</feature>
<dbReference type="Proteomes" id="UP001336835">
    <property type="component" value="Unassembled WGS sequence"/>
</dbReference>
<keyword evidence="2" id="KW-1003">Cell membrane</keyword>
<dbReference type="Pfam" id="PF12704">
    <property type="entry name" value="MacB_PCD"/>
    <property type="match status" value="2"/>
</dbReference>
<feature type="transmembrane region" description="Helical" evidence="6">
    <location>
        <begin position="699"/>
        <end position="723"/>
    </location>
</feature>
<feature type="domain" description="ABC3 transporter permease C-terminal" evidence="7">
    <location>
        <begin position="701"/>
        <end position="815"/>
    </location>
</feature>
<keyword evidence="5 6" id="KW-0472">Membrane</keyword>
<dbReference type="InterPro" id="IPR050250">
    <property type="entry name" value="Macrolide_Exporter_MacB"/>
</dbReference>
<feature type="transmembrane region" description="Helical" evidence="6">
    <location>
        <begin position="355"/>
        <end position="378"/>
    </location>
</feature>
<evidence type="ECO:0000256" key="5">
    <source>
        <dbReference type="ARBA" id="ARBA00023136"/>
    </source>
</evidence>
<feature type="transmembrane region" description="Helical" evidence="6">
    <location>
        <begin position="21"/>
        <end position="42"/>
    </location>
</feature>
<evidence type="ECO:0000256" key="6">
    <source>
        <dbReference type="SAM" id="Phobius"/>
    </source>
</evidence>
<evidence type="ECO:0000313" key="9">
    <source>
        <dbReference type="EMBL" id="MEE1944810.1"/>
    </source>
</evidence>
<gene>
    <name evidence="9" type="ORF">VRU48_06820</name>
</gene>
<evidence type="ECO:0000259" key="7">
    <source>
        <dbReference type="Pfam" id="PF02687"/>
    </source>
</evidence>
<keyword evidence="4 6" id="KW-1133">Transmembrane helix</keyword>
<dbReference type="PANTHER" id="PTHR30572">
    <property type="entry name" value="MEMBRANE COMPONENT OF TRANSPORTER-RELATED"/>
    <property type="match status" value="1"/>
</dbReference>
<accession>A0ABU7I5R3</accession>